<dbReference type="SUPFAM" id="SSF56672">
    <property type="entry name" value="DNA/RNA polymerases"/>
    <property type="match status" value="1"/>
</dbReference>
<dbReference type="AlphaFoldDB" id="A0A0F9Z9B0"/>
<dbReference type="Pfam" id="PF17919">
    <property type="entry name" value="RT_RNaseH_2"/>
    <property type="match status" value="1"/>
</dbReference>
<dbReference type="EMBL" id="JPQZ01000075">
    <property type="protein sequence ID" value="KKO74404.1"/>
    <property type="molecule type" value="Genomic_DNA"/>
</dbReference>
<dbReference type="InterPro" id="IPR051320">
    <property type="entry name" value="Viral_Replic_Matur_Polypro"/>
</dbReference>
<gene>
    <name evidence="2" type="ORF">AAJ76_760001402</name>
</gene>
<keyword evidence="3" id="KW-1185">Reference proteome</keyword>
<dbReference type="OrthoDB" id="2194452at2759"/>
<organism evidence="2 3">
    <name type="scientific">Vairimorpha ceranae</name>
    <dbReference type="NCBI Taxonomy" id="40302"/>
    <lineage>
        <taxon>Eukaryota</taxon>
        <taxon>Fungi</taxon>
        <taxon>Fungi incertae sedis</taxon>
        <taxon>Microsporidia</taxon>
        <taxon>Nosematidae</taxon>
        <taxon>Vairimorpha</taxon>
    </lineage>
</organism>
<sequence>MKELGYKVNSQGIFPNTKSLANEIFKKEIKTRKGTQKLIGVINWYRKFIPNLSTKIAEISNLLKGKENKALLTPKKEKVIYKVKEEILNGAKLCFPNYKKKFLLECDASDIGLGSILRQEDKIIGYYSKKIT</sequence>
<comment type="caution">
    <text evidence="2">The sequence shown here is derived from an EMBL/GenBank/DDBJ whole genome shotgun (WGS) entry which is preliminary data.</text>
</comment>
<protein>
    <submittedName>
        <fullName evidence="2">Pol polyprotein</fullName>
    </submittedName>
</protein>
<accession>A0A0F9Z9B0</accession>
<evidence type="ECO:0000313" key="3">
    <source>
        <dbReference type="Proteomes" id="UP000034350"/>
    </source>
</evidence>
<dbReference type="Gene3D" id="3.30.70.270">
    <property type="match status" value="1"/>
</dbReference>
<feature type="domain" description="Reverse transcriptase/retrotransposon-derived protein RNase H-like" evidence="1">
    <location>
        <begin position="73"/>
        <end position="132"/>
    </location>
</feature>
<evidence type="ECO:0000259" key="1">
    <source>
        <dbReference type="Pfam" id="PF17919"/>
    </source>
</evidence>
<dbReference type="RefSeq" id="XP_024330146.1">
    <property type="nucleotide sequence ID" value="XM_024476375.1"/>
</dbReference>
<dbReference type="GeneID" id="36321328"/>
<dbReference type="InterPro" id="IPR041577">
    <property type="entry name" value="RT_RNaseH_2"/>
</dbReference>
<proteinExistence type="predicted"/>
<dbReference type="PANTHER" id="PTHR33064">
    <property type="entry name" value="POL PROTEIN"/>
    <property type="match status" value="1"/>
</dbReference>
<reference evidence="2 3" key="1">
    <citation type="journal article" date="2015" name="Environ. Microbiol.">
        <title>Genome analyses suggest the presence of polyploidy and recent human-driven expansions in eight global populations of the honeybee pathogen Nosema ceranae.</title>
        <authorList>
            <person name="Pelin A."/>
            <person name="Selman M."/>
            <person name="Aris-Brosou S."/>
            <person name="Farinelli L."/>
            <person name="Corradi N."/>
        </authorList>
    </citation>
    <scope>NUCLEOTIDE SEQUENCE [LARGE SCALE GENOMIC DNA]</scope>
    <source>
        <strain evidence="2 3">PA08 1199</strain>
    </source>
</reference>
<dbReference type="VEuPathDB" id="MicrosporidiaDB:NCER_102189"/>
<evidence type="ECO:0000313" key="2">
    <source>
        <dbReference type="EMBL" id="KKO74404.1"/>
    </source>
</evidence>
<dbReference type="PANTHER" id="PTHR33064:SF37">
    <property type="entry name" value="RIBONUCLEASE H"/>
    <property type="match status" value="1"/>
</dbReference>
<name>A0A0F9Z9B0_9MICR</name>
<dbReference type="InterPro" id="IPR043128">
    <property type="entry name" value="Rev_trsase/Diguanyl_cyclase"/>
</dbReference>
<dbReference type="InterPro" id="IPR043502">
    <property type="entry name" value="DNA/RNA_pol_sf"/>
</dbReference>
<dbReference type="VEuPathDB" id="MicrosporidiaDB:AAJ76_760001402"/>
<dbReference type="Proteomes" id="UP000034350">
    <property type="component" value="Unassembled WGS sequence"/>
</dbReference>
<dbReference type="VEuPathDB" id="MicrosporidiaDB:G9O61_00g021990"/>